<protein>
    <submittedName>
        <fullName evidence="2">Uncharacterized protein</fullName>
    </submittedName>
</protein>
<sequence length="788" mass="86908">MSSSRRSSGANQPKPSTSSSSKPSTSANPKPAAGDVVDAATVAKIKSFLIMPIEPNTSLKKALPGLSKHVSLLHPQLCLIYFYLCVIVWRQTRELLFALVSPDPPPTDLDDLINLPALADLATLVHRIWKPWSAKTWSTKKHLPLLPPFVVTTLASAEFVARLYRPSVVDYTFQLPREFLTMPINDPLQDLIKPLWTKPGLAYPRLHLYEGLASWIPLVDVYLRIFHLEAAIPPSKSEYPLGIESVTLLHIRDGKSFSQLLAVVSDDSRHIFPSDLGKIDVPKELDVEVRPHPPAPENRVQGRLLDLSPSAGLATMLPDARGPYGAYLKEFPVLPFFLPTPDADNKDLVMASYDDKVNAELLYGGLRLVSDHLVPLLKILVAETAVGMEAQEIAALPILMQLRQAVQDVIEVDYDDSARRLVPAWIPCVLLSAEILVRLAADHPRNSLKWYLPEDWVHRSNVNLANWFKPFWFFNSLYDAWSGHTFPLVAPDTPTILQMVADFGPEGFAPLEAVDIPWYTKTMVRLRNPKADIDIAVFLSAPPLEDAWLTAGILPPNTGGLAPHPDEIPTSFHGDYHFPASTIDLDTTYETEPSASEHEDGEVAAEDDDDEDDDEDEDDDDTEPAKATTPRSKSKVPSPETSSDEDSDEEDEDEEVDEIISSDRAKSPTPVPVKRKKAPAPTSSSKGKGKAVEAPAPTPKKRKRREATPEPVVPSEDEAPPPEEFPDFEDLLNSIQHSLPSEVFGQASVPPLGSSSTLSKLYQPTDKSSVKISKVTPKQYSPAHVGPF</sequence>
<gene>
    <name evidence="2" type="ORF">V5O48_017063</name>
</gene>
<evidence type="ECO:0000256" key="1">
    <source>
        <dbReference type="SAM" id="MobiDB-lite"/>
    </source>
</evidence>
<feature type="region of interest" description="Disordered" evidence="1">
    <location>
        <begin position="1"/>
        <end position="33"/>
    </location>
</feature>
<dbReference type="Proteomes" id="UP001465976">
    <property type="component" value="Unassembled WGS sequence"/>
</dbReference>
<proteinExistence type="predicted"/>
<accession>A0ABR3EQ06</accession>
<evidence type="ECO:0000313" key="2">
    <source>
        <dbReference type="EMBL" id="KAL0564971.1"/>
    </source>
</evidence>
<feature type="compositionally biased region" description="Acidic residues" evidence="1">
    <location>
        <begin position="599"/>
        <end position="622"/>
    </location>
</feature>
<feature type="compositionally biased region" description="Acidic residues" evidence="1">
    <location>
        <begin position="715"/>
        <end position="730"/>
    </location>
</feature>
<keyword evidence="3" id="KW-1185">Reference proteome</keyword>
<feature type="compositionally biased region" description="Acidic residues" evidence="1">
    <location>
        <begin position="642"/>
        <end position="660"/>
    </location>
</feature>
<feature type="compositionally biased region" description="Low complexity" evidence="1">
    <location>
        <begin position="13"/>
        <end position="33"/>
    </location>
</feature>
<evidence type="ECO:0000313" key="3">
    <source>
        <dbReference type="Proteomes" id="UP001465976"/>
    </source>
</evidence>
<feature type="compositionally biased region" description="Polar residues" evidence="1">
    <location>
        <begin position="1"/>
        <end position="11"/>
    </location>
</feature>
<organism evidence="2 3">
    <name type="scientific">Marasmius crinis-equi</name>
    <dbReference type="NCBI Taxonomy" id="585013"/>
    <lineage>
        <taxon>Eukaryota</taxon>
        <taxon>Fungi</taxon>
        <taxon>Dikarya</taxon>
        <taxon>Basidiomycota</taxon>
        <taxon>Agaricomycotina</taxon>
        <taxon>Agaricomycetes</taxon>
        <taxon>Agaricomycetidae</taxon>
        <taxon>Agaricales</taxon>
        <taxon>Marasmiineae</taxon>
        <taxon>Marasmiaceae</taxon>
        <taxon>Marasmius</taxon>
    </lineage>
</organism>
<feature type="compositionally biased region" description="Polar residues" evidence="1">
    <location>
        <begin position="753"/>
        <end position="779"/>
    </location>
</feature>
<comment type="caution">
    <text evidence="2">The sequence shown here is derived from an EMBL/GenBank/DDBJ whole genome shotgun (WGS) entry which is preliminary data.</text>
</comment>
<reference evidence="2 3" key="1">
    <citation type="submission" date="2024-02" db="EMBL/GenBank/DDBJ databases">
        <title>A draft genome for the cacao thread blight pathogen Marasmius crinis-equi.</title>
        <authorList>
            <person name="Cohen S.P."/>
            <person name="Baruah I.K."/>
            <person name="Amoako-Attah I."/>
            <person name="Bukari Y."/>
            <person name="Meinhardt L.W."/>
            <person name="Bailey B.A."/>
        </authorList>
    </citation>
    <scope>NUCLEOTIDE SEQUENCE [LARGE SCALE GENOMIC DNA]</scope>
    <source>
        <strain evidence="2 3">GH-76</strain>
    </source>
</reference>
<dbReference type="EMBL" id="JBAHYK010002490">
    <property type="protein sequence ID" value="KAL0564971.1"/>
    <property type="molecule type" value="Genomic_DNA"/>
</dbReference>
<name>A0ABR3EQ06_9AGAR</name>
<feature type="region of interest" description="Disordered" evidence="1">
    <location>
        <begin position="590"/>
        <end position="788"/>
    </location>
</feature>